<feature type="domain" description="Mycothiol-dependent maleylpyruvate isomerase metal-binding" evidence="1">
    <location>
        <begin position="10"/>
        <end position="129"/>
    </location>
</feature>
<dbReference type="Gene3D" id="1.20.120.450">
    <property type="entry name" value="dinb family like domain"/>
    <property type="match status" value="1"/>
</dbReference>
<dbReference type="NCBIfam" id="TIGR03083">
    <property type="entry name" value="maleylpyruvate isomerase family mycothiol-dependent enzyme"/>
    <property type="match status" value="1"/>
</dbReference>
<dbReference type="GO" id="GO:0016853">
    <property type="term" value="F:isomerase activity"/>
    <property type="evidence" value="ECO:0007669"/>
    <property type="project" value="UniProtKB-KW"/>
</dbReference>
<dbReference type="PANTHER" id="PTHR40758">
    <property type="entry name" value="CONSERVED PROTEIN"/>
    <property type="match status" value="1"/>
</dbReference>
<protein>
    <submittedName>
        <fullName evidence="2">Maleylpyruvate isomerase family mycothiol-dependent enzyme</fullName>
    </submittedName>
</protein>
<evidence type="ECO:0000313" key="2">
    <source>
        <dbReference type="EMBL" id="NHN54296.1"/>
    </source>
</evidence>
<evidence type="ECO:0000313" key="3">
    <source>
        <dbReference type="Proteomes" id="UP000744769"/>
    </source>
</evidence>
<comment type="caution">
    <text evidence="2">The sequence shown here is derived from an EMBL/GenBank/DDBJ whole genome shotgun (WGS) entry which is preliminary data.</text>
</comment>
<gene>
    <name evidence="2" type="ORF">G9U51_00665</name>
</gene>
<organism evidence="2 3">
    <name type="scientific">Metallococcus carri</name>
    <dbReference type="NCBI Taxonomy" id="1656884"/>
    <lineage>
        <taxon>Bacteria</taxon>
        <taxon>Bacillati</taxon>
        <taxon>Actinomycetota</taxon>
        <taxon>Actinomycetes</taxon>
        <taxon>Micrococcales</taxon>
        <taxon>Dermacoccaceae</taxon>
        <taxon>Metallococcus</taxon>
    </lineage>
</organism>
<keyword evidence="3" id="KW-1185">Reference proteome</keyword>
<accession>A0A967B476</accession>
<dbReference type="GO" id="GO:0046872">
    <property type="term" value="F:metal ion binding"/>
    <property type="evidence" value="ECO:0007669"/>
    <property type="project" value="InterPro"/>
</dbReference>
<proteinExistence type="predicted"/>
<dbReference type="PANTHER" id="PTHR40758:SF1">
    <property type="entry name" value="CONSERVED PROTEIN"/>
    <property type="match status" value="1"/>
</dbReference>
<dbReference type="Proteomes" id="UP000744769">
    <property type="component" value="Unassembled WGS sequence"/>
</dbReference>
<evidence type="ECO:0000259" key="1">
    <source>
        <dbReference type="Pfam" id="PF11716"/>
    </source>
</evidence>
<name>A0A967B476_9MICO</name>
<dbReference type="InterPro" id="IPR024344">
    <property type="entry name" value="MDMPI_metal-binding"/>
</dbReference>
<dbReference type="InterPro" id="IPR017517">
    <property type="entry name" value="Maleyloyr_isom"/>
</dbReference>
<dbReference type="Pfam" id="PF11716">
    <property type="entry name" value="MDMPI_N"/>
    <property type="match status" value="1"/>
</dbReference>
<keyword evidence="2" id="KW-0413">Isomerase</keyword>
<dbReference type="EMBL" id="JAAOIV010000001">
    <property type="protein sequence ID" value="NHN54296.1"/>
    <property type="molecule type" value="Genomic_DNA"/>
</dbReference>
<sequence>MAFEDHLDGLARASARLRTEAEEAGVDLPVPTCPGWTVRDLLAHQGMVHRWADSKLRGERVDPREFEREGAASDDLLGWFDAGAEQLATTLRATPADANVRFFLPDSGSGRDAWARRQCHETTIHAVDALSARLGAAPDTTVADLDAALATDGIDELLCGFLPRPDGLTVDRPHVVAIQATDSGAAWQVHLGPHEPVAGPGLPADAETTWTGSAADLYLGLWNRGDAVRETGTPLLEAWRTGMQVNWD</sequence>
<dbReference type="AlphaFoldDB" id="A0A967B476"/>
<reference evidence="2" key="1">
    <citation type="submission" date="2020-03" db="EMBL/GenBank/DDBJ databases">
        <title>Draft sequencing of Calidifontibacter sp. DB0510.</title>
        <authorList>
            <person name="Kim D.-U."/>
        </authorList>
    </citation>
    <scope>NUCLEOTIDE SEQUENCE</scope>
    <source>
        <strain evidence="2">DB0510</strain>
    </source>
</reference>
<dbReference type="InterPro" id="IPR034660">
    <property type="entry name" value="DinB/YfiT-like"/>
</dbReference>
<dbReference type="SUPFAM" id="SSF109854">
    <property type="entry name" value="DinB/YfiT-like putative metalloenzymes"/>
    <property type="match status" value="1"/>
</dbReference>
<dbReference type="GO" id="GO:0005886">
    <property type="term" value="C:plasma membrane"/>
    <property type="evidence" value="ECO:0007669"/>
    <property type="project" value="TreeGrafter"/>
</dbReference>